<reference evidence="4" key="1">
    <citation type="submission" date="2023-05" db="EMBL/GenBank/DDBJ databases">
        <title>Sedimentitalea sp. nov. JM2-8.</title>
        <authorList>
            <person name="Huang J."/>
        </authorList>
    </citation>
    <scope>NUCLEOTIDE SEQUENCE [LARGE SCALE GENOMIC DNA]</scope>
    <source>
        <strain evidence="4">KHS03</strain>
    </source>
</reference>
<evidence type="ECO:0000313" key="4">
    <source>
        <dbReference type="Proteomes" id="UP001255416"/>
    </source>
</evidence>
<evidence type="ECO:0000256" key="1">
    <source>
        <dbReference type="SAM" id="Phobius"/>
    </source>
</evidence>
<gene>
    <name evidence="3" type="ORF">QO231_06565</name>
</gene>
<dbReference type="EMBL" id="JASMWN010000003">
    <property type="protein sequence ID" value="MDU9003515.1"/>
    <property type="molecule type" value="Genomic_DNA"/>
</dbReference>
<feature type="transmembrane region" description="Helical" evidence="1">
    <location>
        <begin position="37"/>
        <end position="60"/>
    </location>
</feature>
<proteinExistence type="predicted"/>
<dbReference type="Gene3D" id="3.40.50.410">
    <property type="entry name" value="von Willebrand factor, type A domain"/>
    <property type="match status" value="1"/>
</dbReference>
<evidence type="ECO:0000259" key="2">
    <source>
        <dbReference type="Pfam" id="PF13400"/>
    </source>
</evidence>
<protein>
    <submittedName>
        <fullName evidence="3">Pilus assembly protein</fullName>
    </submittedName>
</protein>
<sequence>MSSNAKASKLNRPDRRSVCAPVRAGFLRDFARDDSGAMLVFGVYAFLIILMVAGIGIDFMRFERDRSKLQATLDRAVLAAADLDQPMDPSAVVEDYFAKSGLGEYLTSVTVDEGLGYRVVSATASTAIDTQFMHMNGVDTLIAPAAGTAEERIDGVEISLVLDVSGSMNNNNRLPNLITAAREFVDTMADNSAEGDLSMSIIPYATQVAVPQTLMEQFNVSEEHRYSNCINFASDDFDTATMSYIDAYQRTMHFDPWYVFDGLMQSDVTLVGNDDQSLPVCEADVDRQILLMQSDPEILKSYISNLTARGNTSIDVGMKWGTALLDPSLRIAMNSLSTIGDVPESASQLPTNYNDGETLKVIVLMTDGQNTPQYFINEGFREGSSNVFFNNDEKAYSIYHPPADAYFWPDDNKGQHYDSNGNLVSDGNMWADHPYGANHPEGSDEGCIGSSPENWFCTERSEPGTPINLAYPDLWAHVTLKANLDENYDNSNFMSSSEAYRKWYQDVRNYVNTWVKNSRTERICDVAKDNNIIVFTIGFDAPSGGVDILKYCSSSDAHFFEVKRDTDGEKIRIAFSSIASSIRKLRLTQ</sequence>
<evidence type="ECO:0000313" key="3">
    <source>
        <dbReference type="EMBL" id="MDU9003515.1"/>
    </source>
</evidence>
<accession>A0ABU3VBG3</accession>
<keyword evidence="1" id="KW-1133">Transmembrane helix</keyword>
<keyword evidence="4" id="KW-1185">Reference proteome</keyword>
<comment type="caution">
    <text evidence="3">The sequence shown here is derived from an EMBL/GenBank/DDBJ whole genome shotgun (WGS) entry which is preliminary data.</text>
</comment>
<dbReference type="RefSeq" id="WP_316774471.1">
    <property type="nucleotide sequence ID" value="NZ_JASMWN010000003.1"/>
</dbReference>
<feature type="domain" description="Putative Flp pilus-assembly TadG-like N-terminal" evidence="2">
    <location>
        <begin position="36"/>
        <end position="81"/>
    </location>
</feature>
<keyword evidence="1" id="KW-0472">Membrane</keyword>
<dbReference type="Pfam" id="PF13400">
    <property type="entry name" value="Tad"/>
    <property type="match status" value="1"/>
</dbReference>
<dbReference type="SUPFAM" id="SSF53300">
    <property type="entry name" value="vWA-like"/>
    <property type="match status" value="1"/>
</dbReference>
<keyword evidence="1" id="KW-0812">Transmembrane</keyword>
<dbReference type="InterPro" id="IPR036465">
    <property type="entry name" value="vWFA_dom_sf"/>
</dbReference>
<dbReference type="Proteomes" id="UP001255416">
    <property type="component" value="Unassembled WGS sequence"/>
</dbReference>
<dbReference type="InterPro" id="IPR028087">
    <property type="entry name" value="Tad_N"/>
</dbReference>
<organism evidence="3 4">
    <name type="scientific">Sedimentitalea todarodis</name>
    <dbReference type="NCBI Taxonomy" id="1631240"/>
    <lineage>
        <taxon>Bacteria</taxon>
        <taxon>Pseudomonadati</taxon>
        <taxon>Pseudomonadota</taxon>
        <taxon>Alphaproteobacteria</taxon>
        <taxon>Rhodobacterales</taxon>
        <taxon>Paracoccaceae</taxon>
        <taxon>Sedimentitalea</taxon>
    </lineage>
</organism>
<name>A0ABU3VBG3_9RHOB</name>